<name>X1SQG5_9ZZZZ</name>
<gene>
    <name evidence="1" type="ORF">S12H4_38829</name>
</gene>
<dbReference type="EMBL" id="BARW01023406">
    <property type="protein sequence ID" value="GAI95327.1"/>
    <property type="molecule type" value="Genomic_DNA"/>
</dbReference>
<dbReference type="AlphaFoldDB" id="X1SQG5"/>
<comment type="caution">
    <text evidence="1">The sequence shown here is derived from an EMBL/GenBank/DDBJ whole genome shotgun (WGS) entry which is preliminary data.</text>
</comment>
<protein>
    <submittedName>
        <fullName evidence="1">Uncharacterized protein</fullName>
    </submittedName>
</protein>
<evidence type="ECO:0000313" key="1">
    <source>
        <dbReference type="EMBL" id="GAI95327.1"/>
    </source>
</evidence>
<reference evidence="1" key="1">
    <citation type="journal article" date="2014" name="Front. Microbiol.">
        <title>High frequency of phylogenetically diverse reductive dehalogenase-homologous genes in deep subseafloor sedimentary metagenomes.</title>
        <authorList>
            <person name="Kawai M."/>
            <person name="Futagami T."/>
            <person name="Toyoda A."/>
            <person name="Takaki Y."/>
            <person name="Nishi S."/>
            <person name="Hori S."/>
            <person name="Arai W."/>
            <person name="Tsubouchi T."/>
            <person name="Morono Y."/>
            <person name="Uchiyama I."/>
            <person name="Ito T."/>
            <person name="Fujiyama A."/>
            <person name="Inagaki F."/>
            <person name="Takami H."/>
        </authorList>
    </citation>
    <scope>NUCLEOTIDE SEQUENCE</scope>
    <source>
        <strain evidence="1">Expedition CK06-06</strain>
    </source>
</reference>
<proteinExistence type="predicted"/>
<accession>X1SQG5</accession>
<sequence>MSISEGATQTSPCPKATWTRALQPSGKCIATDVILPVRGEGSAIFIVSSDPRAGQFLVLTKLAATEGTADNNIRISISRDTDANYIADLKSYAVGLERELSCFIPAMTELSLNIIAAGPVSPVYIRYTILKVKLSNLLRCRFGLMSKEAAPGDVWAKVLGGIL</sequence>
<organism evidence="1">
    <name type="scientific">marine sediment metagenome</name>
    <dbReference type="NCBI Taxonomy" id="412755"/>
    <lineage>
        <taxon>unclassified sequences</taxon>
        <taxon>metagenomes</taxon>
        <taxon>ecological metagenomes</taxon>
    </lineage>
</organism>